<dbReference type="OrthoDB" id="132546at2157"/>
<reference evidence="3 6" key="3">
    <citation type="submission" date="2016-04" db="EMBL/GenBank/DDBJ databases">
        <title>Complete genome sequence of Thermococcus chitonophagus type strain GC74.</title>
        <authorList>
            <person name="Oger P.M."/>
        </authorList>
    </citation>
    <scope>NUCLEOTIDE SEQUENCE [LARGE SCALE GENOMIC DNA]</scope>
    <source>
        <strain evidence="3 6">GC74</strain>
    </source>
</reference>
<dbReference type="EMBL" id="CP015193">
    <property type="protein sequence ID" value="ASJ16064.1"/>
    <property type="molecule type" value="Genomic_DNA"/>
</dbReference>
<keyword evidence="6" id="KW-1185">Reference proteome</keyword>
<dbReference type="Pfam" id="PF00534">
    <property type="entry name" value="Glycos_transf_1"/>
    <property type="match status" value="1"/>
</dbReference>
<protein>
    <submittedName>
        <fullName evidence="3 4">Glycosyl transferase</fullName>
    </submittedName>
</protein>
<dbReference type="KEGG" id="tch:CHITON_0531"/>
<keyword evidence="4" id="KW-0808">Transferase</keyword>
<dbReference type="AlphaFoldDB" id="A0A160VRC6"/>
<name>A0A160VRC6_9EURY</name>
<gene>
    <name evidence="3" type="ORF">A3L04_02695</name>
    <name evidence="4" type="ORF">CHITON_0531</name>
</gene>
<evidence type="ECO:0000313" key="4">
    <source>
        <dbReference type="EMBL" id="CUX77310.1"/>
    </source>
</evidence>
<dbReference type="InterPro" id="IPR001296">
    <property type="entry name" value="Glyco_trans_1"/>
</dbReference>
<evidence type="ECO:0000313" key="3">
    <source>
        <dbReference type="EMBL" id="ASJ16064.1"/>
    </source>
</evidence>
<evidence type="ECO:0000259" key="2">
    <source>
        <dbReference type="Pfam" id="PF13439"/>
    </source>
</evidence>
<dbReference type="PANTHER" id="PTHR45947:SF3">
    <property type="entry name" value="SULFOQUINOVOSYL TRANSFERASE SQD2"/>
    <property type="match status" value="1"/>
</dbReference>
<dbReference type="Pfam" id="PF13439">
    <property type="entry name" value="Glyco_transf_4"/>
    <property type="match status" value="1"/>
</dbReference>
<accession>A0A160VRC6</accession>
<reference evidence="4" key="2">
    <citation type="submission" date="2016-01" db="EMBL/GenBank/DDBJ databases">
        <authorList>
            <person name="Oliw E.H."/>
        </authorList>
    </citation>
    <scope>NUCLEOTIDE SEQUENCE</scope>
    <source>
        <strain evidence="4">1</strain>
    </source>
</reference>
<dbReference type="EMBL" id="LN999010">
    <property type="protein sequence ID" value="CUX77310.1"/>
    <property type="molecule type" value="Genomic_DNA"/>
</dbReference>
<dbReference type="PANTHER" id="PTHR45947">
    <property type="entry name" value="SULFOQUINOVOSYL TRANSFERASE SQD2"/>
    <property type="match status" value="1"/>
</dbReference>
<proteinExistence type="predicted"/>
<organism evidence="4 5">
    <name type="scientific">Thermococcus chitonophagus</name>
    <dbReference type="NCBI Taxonomy" id="54262"/>
    <lineage>
        <taxon>Archaea</taxon>
        <taxon>Methanobacteriati</taxon>
        <taxon>Methanobacteriota</taxon>
        <taxon>Thermococci</taxon>
        <taxon>Thermococcales</taxon>
        <taxon>Thermococcaceae</taxon>
        <taxon>Thermococcus</taxon>
    </lineage>
</organism>
<dbReference type="SUPFAM" id="SSF53756">
    <property type="entry name" value="UDP-Glycosyltransferase/glycogen phosphorylase"/>
    <property type="match status" value="1"/>
</dbReference>
<reference evidence="5" key="1">
    <citation type="submission" date="2016-01" db="EMBL/GenBank/DDBJ databases">
        <authorList>
            <person name="Vorgias C.E."/>
        </authorList>
    </citation>
    <scope>NUCLEOTIDE SEQUENCE [LARGE SCALE GENOMIC DNA]</scope>
</reference>
<dbReference type="GO" id="GO:0016757">
    <property type="term" value="F:glycosyltransferase activity"/>
    <property type="evidence" value="ECO:0007669"/>
    <property type="project" value="InterPro"/>
</dbReference>
<dbReference type="GeneID" id="33321447"/>
<dbReference type="STRING" id="54262.CHITON_0531"/>
<dbReference type="Proteomes" id="UP000250189">
    <property type="component" value="Chromosome"/>
</dbReference>
<dbReference type="Gene3D" id="3.40.50.2000">
    <property type="entry name" value="Glycogen Phosphorylase B"/>
    <property type="match status" value="2"/>
</dbReference>
<feature type="domain" description="Glycosyltransferase subfamily 4-like N-terminal" evidence="2">
    <location>
        <begin position="15"/>
        <end position="173"/>
    </location>
</feature>
<dbReference type="CDD" id="cd03801">
    <property type="entry name" value="GT4_PimA-like"/>
    <property type="match status" value="1"/>
</dbReference>
<evidence type="ECO:0000259" key="1">
    <source>
        <dbReference type="Pfam" id="PF00534"/>
    </source>
</evidence>
<sequence>MKILMLSPYFYPEGGGLERYAFKLAKDLAKEHEVTVVCATRGKEREEEIGNIKVIRKKPNFILSNTPIRVQLPFEVIKIAKKTDLIIAHTPVPFYADVASLVGKILGIDVVVFYHTGELVKGSLVDILARVYEKTVERITLRNTRIIAVSRYVQRVLKRKRFRAKVRYPPVDEAFLRAEPNYRGSYVLFVGQLGKYHRWKNLELLLRAMKGINGKLVVVGDGDLREYYIREARRLGVDAEFKGFVSKEDLVKIYKNAKVLVLPSSKSEGFGMVVIEAMLLGTPVVVTGVGELPVIVEDGKCGIVIGISEKDINRALRLLLENEKIRRKMGVIGRRRSTFLASRTQDFLGERFLL</sequence>
<evidence type="ECO:0000313" key="5">
    <source>
        <dbReference type="Proteomes" id="UP000093069"/>
    </source>
</evidence>
<feature type="domain" description="Glycosyl transferase family 1" evidence="1">
    <location>
        <begin position="186"/>
        <end position="335"/>
    </location>
</feature>
<dbReference type="InterPro" id="IPR050194">
    <property type="entry name" value="Glycosyltransferase_grp1"/>
</dbReference>
<dbReference type="Proteomes" id="UP000093069">
    <property type="component" value="Chromosome I"/>
</dbReference>
<dbReference type="InterPro" id="IPR028098">
    <property type="entry name" value="Glyco_trans_4-like_N"/>
</dbReference>
<evidence type="ECO:0000313" key="6">
    <source>
        <dbReference type="Proteomes" id="UP000250189"/>
    </source>
</evidence>
<dbReference type="RefSeq" id="WP_068576497.1">
    <property type="nucleotide sequence ID" value="NZ_CP015193.1"/>
</dbReference>